<dbReference type="OrthoDB" id="6159164at2"/>
<keyword evidence="1" id="KW-0597">Phosphoprotein</keyword>
<dbReference type="PROSITE" id="PS50110">
    <property type="entry name" value="RESPONSE_REGULATORY"/>
    <property type="match status" value="1"/>
</dbReference>
<dbReference type="Proteomes" id="UP000078272">
    <property type="component" value="Unassembled WGS sequence"/>
</dbReference>
<dbReference type="PATRIC" id="fig|401562.3.peg.1276"/>
<dbReference type="PROSITE" id="PS50921">
    <property type="entry name" value="ANTAR"/>
    <property type="match status" value="1"/>
</dbReference>
<dbReference type="Gene3D" id="1.10.10.10">
    <property type="entry name" value="Winged helix-like DNA-binding domain superfamily/Winged helix DNA-binding domain"/>
    <property type="match status" value="1"/>
</dbReference>
<feature type="domain" description="Response regulatory" evidence="2">
    <location>
        <begin position="14"/>
        <end position="127"/>
    </location>
</feature>
<feature type="modified residue" description="4-aspartylphosphate" evidence="1">
    <location>
        <position position="66"/>
    </location>
</feature>
<evidence type="ECO:0000313" key="5">
    <source>
        <dbReference type="Proteomes" id="UP000078272"/>
    </source>
</evidence>
<dbReference type="AlphaFoldDB" id="A0A175R9F5"/>
<dbReference type="RefSeq" id="WP_058634770.1">
    <property type="nucleotide sequence ID" value="NZ_LDPZ01000019.1"/>
</dbReference>
<sequence length="215" mass="23100">MSIARLVQNFSQRRALLASRDARAIEALTGTLQKLGLGVEVLEAGESGLDLGAPDADPARDILFLDGDLNLGATSSPEAVLPAIPVIGLVGVEAPSRLRTLVTAGATAFLPKPVYGGSVYSALYLGVNEHARRARLQADVDELEARRRQRRHVIRAVVDLMAARGIDDEAAYQIIRREAMRERLGLETYCERLALQRAGSSHVDTASPPLRAAAD</sequence>
<evidence type="ECO:0000259" key="2">
    <source>
        <dbReference type="PROSITE" id="PS50110"/>
    </source>
</evidence>
<gene>
    <name evidence="4" type="ORF">NS226_09345</name>
</gene>
<feature type="domain" description="ANTAR" evidence="3">
    <location>
        <begin position="133"/>
        <end position="194"/>
    </location>
</feature>
<reference evidence="4 5" key="1">
    <citation type="journal article" date="2016" name="Front. Microbiol.">
        <title>Genomic Resource of Rice Seed Associated Bacteria.</title>
        <authorList>
            <person name="Midha S."/>
            <person name="Bansal K."/>
            <person name="Sharma S."/>
            <person name="Kumar N."/>
            <person name="Patil P.P."/>
            <person name="Chaudhry V."/>
            <person name="Patil P.B."/>
        </authorList>
    </citation>
    <scope>NUCLEOTIDE SEQUENCE [LARGE SCALE GENOMIC DNA]</scope>
    <source>
        <strain evidence="4 5">NS226</strain>
    </source>
</reference>
<dbReference type="InterPro" id="IPR005561">
    <property type="entry name" value="ANTAR"/>
</dbReference>
<dbReference type="Gene3D" id="3.40.50.2300">
    <property type="match status" value="1"/>
</dbReference>
<dbReference type="InterPro" id="IPR011006">
    <property type="entry name" value="CheY-like_superfamily"/>
</dbReference>
<proteinExistence type="predicted"/>
<dbReference type="InterPro" id="IPR001789">
    <property type="entry name" value="Sig_transdc_resp-reg_receiver"/>
</dbReference>
<name>A0A175R9F5_9HYPH</name>
<organism evidence="4 5">
    <name type="scientific">Aureimonas ureilytica</name>
    <dbReference type="NCBI Taxonomy" id="401562"/>
    <lineage>
        <taxon>Bacteria</taxon>
        <taxon>Pseudomonadati</taxon>
        <taxon>Pseudomonadota</taxon>
        <taxon>Alphaproteobacteria</taxon>
        <taxon>Hyphomicrobiales</taxon>
        <taxon>Aurantimonadaceae</taxon>
        <taxon>Aureimonas</taxon>
    </lineage>
</organism>
<comment type="caution">
    <text evidence="4">The sequence shown here is derived from an EMBL/GenBank/DDBJ whole genome shotgun (WGS) entry which is preliminary data.</text>
</comment>
<dbReference type="InterPro" id="IPR036388">
    <property type="entry name" value="WH-like_DNA-bd_sf"/>
</dbReference>
<dbReference type="SMART" id="SM01012">
    <property type="entry name" value="ANTAR"/>
    <property type="match status" value="1"/>
</dbReference>
<dbReference type="STRING" id="401562.NS365_02970"/>
<evidence type="ECO:0000259" key="3">
    <source>
        <dbReference type="PROSITE" id="PS50921"/>
    </source>
</evidence>
<dbReference type="Pfam" id="PF03861">
    <property type="entry name" value="ANTAR"/>
    <property type="match status" value="1"/>
</dbReference>
<protein>
    <recommendedName>
        <fullName evidence="6">ANTAR domain-containing protein</fullName>
    </recommendedName>
</protein>
<dbReference type="GO" id="GO:0000160">
    <property type="term" value="P:phosphorelay signal transduction system"/>
    <property type="evidence" value="ECO:0007669"/>
    <property type="project" value="InterPro"/>
</dbReference>
<dbReference type="GO" id="GO:0003723">
    <property type="term" value="F:RNA binding"/>
    <property type="evidence" value="ECO:0007669"/>
    <property type="project" value="InterPro"/>
</dbReference>
<evidence type="ECO:0000313" key="4">
    <source>
        <dbReference type="EMBL" id="KTQ95877.1"/>
    </source>
</evidence>
<accession>A0A175R9F5</accession>
<evidence type="ECO:0000256" key="1">
    <source>
        <dbReference type="PROSITE-ProRule" id="PRU00169"/>
    </source>
</evidence>
<dbReference type="SUPFAM" id="SSF52172">
    <property type="entry name" value="CheY-like"/>
    <property type="match status" value="1"/>
</dbReference>
<evidence type="ECO:0008006" key="6">
    <source>
        <dbReference type="Google" id="ProtNLM"/>
    </source>
</evidence>
<dbReference type="EMBL" id="LDPZ01000019">
    <property type="protein sequence ID" value="KTQ95877.1"/>
    <property type="molecule type" value="Genomic_DNA"/>
</dbReference>